<dbReference type="Gene3D" id="3.20.20.140">
    <property type="entry name" value="Metal-dependent hydrolases"/>
    <property type="match status" value="1"/>
</dbReference>
<dbReference type="InterPro" id="IPR032466">
    <property type="entry name" value="Metal_Hydrolase"/>
</dbReference>
<dbReference type="InterPro" id="IPR006680">
    <property type="entry name" value="Amidohydro-rel"/>
</dbReference>
<reference evidence="3 4" key="1">
    <citation type="submission" date="2016-11" db="EMBL/GenBank/DDBJ databases">
        <authorList>
            <person name="Jaros S."/>
            <person name="Januszkiewicz K."/>
            <person name="Wedrychowicz H."/>
        </authorList>
    </citation>
    <scope>NUCLEOTIDE SEQUENCE [LARGE SCALE GENOMIC DNA]</scope>
    <source>
        <strain evidence="3 4">DSM 43832</strain>
    </source>
</reference>
<evidence type="ECO:0000256" key="1">
    <source>
        <dbReference type="ARBA" id="ARBA00022801"/>
    </source>
</evidence>
<evidence type="ECO:0000259" key="2">
    <source>
        <dbReference type="Pfam" id="PF01979"/>
    </source>
</evidence>
<proteinExistence type="predicted"/>
<dbReference type="EMBL" id="FRAP01000001">
    <property type="protein sequence ID" value="SHJ98851.1"/>
    <property type="molecule type" value="Genomic_DNA"/>
</dbReference>
<protein>
    <submittedName>
        <fullName evidence="3">Cytosine/adenosine deaminase</fullName>
    </submittedName>
</protein>
<dbReference type="CDD" id="cd01298">
    <property type="entry name" value="ATZ_TRZ_like"/>
    <property type="match status" value="1"/>
</dbReference>
<dbReference type="SUPFAM" id="SSF51338">
    <property type="entry name" value="Composite domain of metallo-dependent hydrolases"/>
    <property type="match status" value="1"/>
</dbReference>
<dbReference type="InterPro" id="IPR050287">
    <property type="entry name" value="MTA/SAH_deaminase"/>
</dbReference>
<dbReference type="Gene3D" id="2.30.40.10">
    <property type="entry name" value="Urease, subunit C, domain 1"/>
    <property type="match status" value="1"/>
</dbReference>
<dbReference type="OrthoDB" id="3189065at2"/>
<dbReference type="GO" id="GO:0016810">
    <property type="term" value="F:hydrolase activity, acting on carbon-nitrogen (but not peptide) bonds"/>
    <property type="evidence" value="ECO:0007669"/>
    <property type="project" value="InterPro"/>
</dbReference>
<dbReference type="NCBIfam" id="NF006055">
    <property type="entry name" value="PRK08203.1"/>
    <property type="match status" value="1"/>
</dbReference>
<name>A0A1M6NSZ4_PSETH</name>
<dbReference type="STRING" id="1848.SAMN05443637_101457"/>
<dbReference type="AlphaFoldDB" id="A0A1M6NSZ4"/>
<organism evidence="3 4">
    <name type="scientific">Pseudonocardia thermophila</name>
    <dbReference type="NCBI Taxonomy" id="1848"/>
    <lineage>
        <taxon>Bacteria</taxon>
        <taxon>Bacillati</taxon>
        <taxon>Actinomycetota</taxon>
        <taxon>Actinomycetes</taxon>
        <taxon>Pseudonocardiales</taxon>
        <taxon>Pseudonocardiaceae</taxon>
        <taxon>Pseudonocardia</taxon>
    </lineage>
</organism>
<dbReference type="Pfam" id="PF01979">
    <property type="entry name" value="Amidohydro_1"/>
    <property type="match status" value="1"/>
</dbReference>
<dbReference type="PANTHER" id="PTHR43794">
    <property type="entry name" value="AMINOHYDROLASE SSNA-RELATED"/>
    <property type="match status" value="1"/>
</dbReference>
<accession>A0A1M6NSZ4</accession>
<keyword evidence="4" id="KW-1185">Reference proteome</keyword>
<dbReference type="InterPro" id="IPR011059">
    <property type="entry name" value="Metal-dep_hydrolase_composite"/>
</dbReference>
<feature type="domain" description="Amidohydrolase-related" evidence="2">
    <location>
        <begin position="55"/>
        <end position="386"/>
    </location>
</feature>
<dbReference type="RefSeq" id="WP_073455096.1">
    <property type="nucleotide sequence ID" value="NZ_FRAP01000001.1"/>
</dbReference>
<gene>
    <name evidence="3" type="ORF">SAMN05443637_101457</name>
</gene>
<dbReference type="Proteomes" id="UP000184363">
    <property type="component" value="Unassembled WGS sequence"/>
</dbReference>
<dbReference type="PANTHER" id="PTHR43794:SF11">
    <property type="entry name" value="AMIDOHYDROLASE-RELATED DOMAIN-CONTAINING PROTEIN"/>
    <property type="match status" value="1"/>
</dbReference>
<dbReference type="SUPFAM" id="SSF51556">
    <property type="entry name" value="Metallo-dependent hydrolases"/>
    <property type="match status" value="1"/>
</dbReference>
<evidence type="ECO:0000313" key="4">
    <source>
        <dbReference type="Proteomes" id="UP000184363"/>
    </source>
</evidence>
<evidence type="ECO:0000313" key="3">
    <source>
        <dbReference type="EMBL" id="SHJ98851.1"/>
    </source>
</evidence>
<keyword evidence="1" id="KW-0378">Hydrolase</keyword>
<sequence length="449" mass="47270">MSGYVIEGAYVVSVTGEEYPDGHVVVDGNRITAVGAGPAPDRSGRTVVDGRGCLLTPGFVNTHNHLFQWVTRGLAVDNTLFEWLTALYPVWAGLDEHAVHTSASGALAQLALTGCTTASDHHYLFPRDGGDVLGAGIRAAQEVGLRFHATRGSMDLGQSKGGLPPDHVTEDIDAVLAASQVAIDRWHDPSPDALVRVALAPCSPFSVTGDLMRASAELARDRGVLLHTHLAETLDEEDFCREKFGCTPVEYVERLGWTGEDVWFAHAIHLADDAVKLIGDTRTGVAHCPSSNARLGAGIARTRDLRDAGARVGLGVDGAASNEAGSLLEEARHAVLFARAVGGPTALSVRDGLELATIGGAAVLGRAGEIGSIEPGKLADLALWRIDGLGHADVHDPVAALVLGAPPPLQLLLVDGRPVVEQNRVVTVDTDAIARECTAVHRRLLEKTP</sequence>